<evidence type="ECO:0000313" key="10">
    <source>
        <dbReference type="RGD" id="1561778"/>
    </source>
</evidence>
<dbReference type="InterPro" id="IPR036179">
    <property type="entry name" value="Ig-like_dom_sf"/>
</dbReference>
<protein>
    <submittedName>
        <fullName evidence="7">Immunoglobulin superfamily, member 7 like 1</fullName>
    </submittedName>
</protein>
<keyword evidence="3 4" id="KW-0472">Membrane</keyword>
<reference evidence="7" key="2">
    <citation type="submission" date="2025-08" db="UniProtKB">
        <authorList>
            <consortium name="Ensembl"/>
        </authorList>
    </citation>
    <scope>IDENTIFICATION</scope>
    <source>
        <strain evidence="7">Brown Norway</strain>
    </source>
</reference>
<dbReference type="AGR" id="RGD:15006087"/>
<comment type="subcellular location">
    <subcellularLocation>
        <location evidence="1">Cell membrane</location>
        <topology evidence="1">Single-pass membrane protein</topology>
    </subcellularLocation>
</comment>
<feature type="signal peptide" evidence="5">
    <location>
        <begin position="1"/>
        <end position="24"/>
    </location>
</feature>
<gene>
    <name evidence="9" type="primary">AABR07030773.1</name>
    <name evidence="10" type="synonym">Cd300c2</name>
    <name evidence="7" type="synonym">Igsf7</name>
</gene>
<keyword evidence="5" id="KW-0732">Signal</keyword>
<name>A0A0G2K5H9_RAT</name>
<evidence type="ECO:0000256" key="2">
    <source>
        <dbReference type="ARBA" id="ARBA00022692"/>
    </source>
</evidence>
<dbReference type="InterPro" id="IPR007110">
    <property type="entry name" value="Ig-like_dom"/>
</dbReference>
<evidence type="ECO:0000256" key="3">
    <source>
        <dbReference type="ARBA" id="ARBA00023136"/>
    </source>
</evidence>
<dbReference type="Proteomes" id="UP000002494">
    <property type="component" value="Chromosome 10"/>
</dbReference>
<reference evidence="7" key="1">
    <citation type="submission" date="2024-01" db="EMBL/GenBank/DDBJ databases">
        <title>GRCr8: a new rat reference genome assembly contstructed from accurate long reads and long range scaffolding.</title>
        <authorList>
            <person name="Doris P.A."/>
            <person name="Kalbfleisch T."/>
            <person name="Li K."/>
            <person name="Howe K."/>
            <person name="Wood J."/>
        </authorList>
    </citation>
    <scope>NUCLEOTIDE SEQUENCE [LARGE SCALE GENOMIC DNA]</scope>
    <source>
        <strain evidence="7">Brown Norway</strain>
    </source>
</reference>
<dbReference type="AGR" id="RGD:1561778"/>
<evidence type="ECO:0000256" key="5">
    <source>
        <dbReference type="SAM" id="SignalP"/>
    </source>
</evidence>
<dbReference type="RGD" id="1592119">
    <property type="gene designation" value="Igsf7"/>
</dbReference>
<dbReference type="RGD" id="15006087">
    <property type="gene designation" value="AABR07030773.1"/>
</dbReference>
<dbReference type="PANTHER" id="PTHR11860">
    <property type="entry name" value="POLYMERIC-IMMUNOGLOBULIN RECEPTOR"/>
    <property type="match status" value="1"/>
</dbReference>
<dbReference type="InterPro" id="IPR013106">
    <property type="entry name" value="Ig_V-set"/>
</dbReference>
<evidence type="ECO:0000313" key="9">
    <source>
        <dbReference type="RGD" id="15006087"/>
    </source>
</evidence>
<feature type="transmembrane region" description="Helical" evidence="4">
    <location>
        <begin position="181"/>
        <end position="205"/>
    </location>
</feature>
<evidence type="ECO:0000313" key="7">
    <source>
        <dbReference type="Ensembl" id="ENSRNOP00000073432.3"/>
    </source>
</evidence>
<accession>A0A0G2K5H9</accession>
<dbReference type="SMART" id="SM00409">
    <property type="entry name" value="IG"/>
    <property type="match status" value="1"/>
</dbReference>
<dbReference type="GeneTree" id="ENSGT00940000159622"/>
<dbReference type="GO" id="GO:0001819">
    <property type="term" value="P:positive regulation of cytokine production"/>
    <property type="evidence" value="ECO:0000266"/>
    <property type="project" value="RGD"/>
</dbReference>
<dbReference type="GO" id="GO:0002376">
    <property type="term" value="P:immune system process"/>
    <property type="evidence" value="ECO:0007669"/>
    <property type="project" value="UniProtKB-KW"/>
</dbReference>
<evidence type="ECO:0000256" key="1">
    <source>
        <dbReference type="ARBA" id="ARBA00004162"/>
    </source>
</evidence>
<organism evidence="7 8">
    <name type="scientific">Rattus norvegicus</name>
    <name type="common">Rat</name>
    <dbReference type="NCBI Taxonomy" id="10116"/>
    <lineage>
        <taxon>Eukaryota</taxon>
        <taxon>Metazoa</taxon>
        <taxon>Chordata</taxon>
        <taxon>Craniata</taxon>
        <taxon>Vertebrata</taxon>
        <taxon>Euteleostomi</taxon>
        <taxon>Mammalia</taxon>
        <taxon>Eutheria</taxon>
        <taxon>Euarchontoglires</taxon>
        <taxon>Glires</taxon>
        <taxon>Rodentia</taxon>
        <taxon>Myomorpha</taxon>
        <taxon>Muroidea</taxon>
        <taxon>Muridae</taxon>
        <taxon>Murinae</taxon>
        <taxon>Rattus</taxon>
    </lineage>
</organism>
<proteinExistence type="predicted"/>
<dbReference type="InterPro" id="IPR050671">
    <property type="entry name" value="CD300_family_receptors"/>
</dbReference>
<dbReference type="PROSITE" id="PS50835">
    <property type="entry name" value="IG_LIKE"/>
    <property type="match status" value="1"/>
</dbReference>
<dbReference type="PANTHER" id="PTHR11860:SF117">
    <property type="entry name" value="PROTEIN CD300H"/>
    <property type="match status" value="1"/>
</dbReference>
<evidence type="ECO:0000256" key="4">
    <source>
        <dbReference type="SAM" id="Phobius"/>
    </source>
</evidence>
<feature type="chain" id="PRO_5045349412" evidence="5">
    <location>
        <begin position="25"/>
        <end position="213"/>
    </location>
</feature>
<dbReference type="RGD" id="1561778">
    <property type="gene designation" value="Cd300c2"/>
</dbReference>
<dbReference type="InParanoid" id="A0A0G2K5H9"/>
<reference evidence="7" key="3">
    <citation type="submission" date="2025-09" db="UniProtKB">
        <authorList>
            <consortium name="Ensembl"/>
        </authorList>
    </citation>
    <scope>IDENTIFICATION</scope>
    <source>
        <strain evidence="7">Brown Norway</strain>
    </source>
</reference>
<dbReference type="STRING" id="10116.ENSRNOP00000073432"/>
<feature type="domain" description="Ig-like" evidence="6">
    <location>
        <begin position="11"/>
        <end position="112"/>
    </location>
</feature>
<evidence type="ECO:0000313" key="8">
    <source>
        <dbReference type="Proteomes" id="UP000002494"/>
    </source>
</evidence>
<evidence type="ECO:0000259" key="6">
    <source>
        <dbReference type="PROSITE" id="PS50835"/>
    </source>
</evidence>
<dbReference type="Ensembl" id="ENSRNOT00000077158.3">
    <property type="protein sequence ID" value="ENSRNOP00000073432.3"/>
    <property type="gene ID" value="ENSRNOG00000046216.4"/>
</dbReference>
<keyword evidence="2 4" id="KW-0812">Transmembrane</keyword>
<dbReference type="InterPro" id="IPR013783">
    <property type="entry name" value="Ig-like_fold"/>
</dbReference>
<dbReference type="eggNOG" id="ENOG502S8BD">
    <property type="taxonomic scope" value="Eukaryota"/>
</dbReference>
<dbReference type="Bgee" id="ENSRNOG00000057734">
    <property type="expression patterns" value="Expressed in spleen and 6 other cell types or tissues"/>
</dbReference>
<dbReference type="AlphaFoldDB" id="A0A0G2K5H9"/>
<dbReference type="VEuPathDB" id="HostDB:ENSRNOG00000050974"/>
<dbReference type="SUPFAM" id="SSF48726">
    <property type="entry name" value="Immunoglobulin"/>
    <property type="match status" value="1"/>
</dbReference>
<dbReference type="Gene3D" id="2.60.40.10">
    <property type="entry name" value="Immunoglobulins"/>
    <property type="match status" value="1"/>
</dbReference>
<keyword evidence="8" id="KW-1185">Reference proteome</keyword>
<dbReference type="CDD" id="cd05716">
    <property type="entry name" value="IgV_pIgR_like"/>
    <property type="match status" value="1"/>
</dbReference>
<dbReference type="Pfam" id="PF07686">
    <property type="entry name" value="V-set"/>
    <property type="match status" value="1"/>
</dbReference>
<dbReference type="InterPro" id="IPR003599">
    <property type="entry name" value="Ig_sub"/>
</dbReference>
<dbReference type="GO" id="GO:0005886">
    <property type="term" value="C:plasma membrane"/>
    <property type="evidence" value="ECO:0000266"/>
    <property type="project" value="RGD"/>
</dbReference>
<keyword evidence="4" id="KW-1133">Transmembrane helix</keyword>
<sequence>MIPRGIGLWLPSALLLSRVPGCFPLRGPSSVTGTVGESLSVTCQYEERFKMNKKYWCRGSHVLLCKDIVKTGGSEEARNGRVSIRDDPDNLTFTVTLESLTLEDAGTYMCGVDIPFTNHPLGIDEFFKVELSVVPVTGSSLWSITTVPETIRSSLVHAQPSVTTEDTIPAPRARPWSLLGSLYLCILVFLELPLFLCMLCAVLWVNRPQRCSG</sequence>